<feature type="non-terminal residue" evidence="1">
    <location>
        <position position="104"/>
    </location>
</feature>
<accession>A0AAV5TSD0</accession>
<reference evidence="1" key="1">
    <citation type="submission" date="2023-10" db="EMBL/GenBank/DDBJ databases">
        <title>Genome assembly of Pristionchus species.</title>
        <authorList>
            <person name="Yoshida K."/>
            <person name="Sommer R.J."/>
        </authorList>
    </citation>
    <scope>NUCLEOTIDE SEQUENCE</scope>
    <source>
        <strain evidence="1">RS0144</strain>
    </source>
</reference>
<evidence type="ECO:0000313" key="1">
    <source>
        <dbReference type="EMBL" id="GMS97129.1"/>
    </source>
</evidence>
<evidence type="ECO:0000313" key="2">
    <source>
        <dbReference type="Proteomes" id="UP001432027"/>
    </source>
</evidence>
<dbReference type="EMBL" id="BTSX01000004">
    <property type="protein sequence ID" value="GMS97129.1"/>
    <property type="molecule type" value="Genomic_DNA"/>
</dbReference>
<dbReference type="Proteomes" id="UP001432027">
    <property type="component" value="Unassembled WGS sequence"/>
</dbReference>
<comment type="caution">
    <text evidence="1">The sequence shown here is derived from an EMBL/GenBank/DDBJ whole genome shotgun (WGS) entry which is preliminary data.</text>
</comment>
<keyword evidence="2" id="KW-1185">Reference proteome</keyword>
<sequence length="104" mass="11727">MQLSRVNGLLIQQNTSTSRLGLDDLLDGRSMERDERECSELKALWNVEWNGNGTLANGHHRDAERGDDARGERMRSLLDTVDELGEAMESQVVSVVYNSDCEME</sequence>
<name>A0AAV5TSD0_9BILA</name>
<dbReference type="AlphaFoldDB" id="A0AAV5TSD0"/>
<proteinExistence type="predicted"/>
<protein>
    <submittedName>
        <fullName evidence="1">Uncharacterized protein</fullName>
    </submittedName>
</protein>
<gene>
    <name evidence="1" type="ORF">PENTCL1PPCAC_19304</name>
</gene>
<organism evidence="1 2">
    <name type="scientific">Pristionchus entomophagus</name>
    <dbReference type="NCBI Taxonomy" id="358040"/>
    <lineage>
        <taxon>Eukaryota</taxon>
        <taxon>Metazoa</taxon>
        <taxon>Ecdysozoa</taxon>
        <taxon>Nematoda</taxon>
        <taxon>Chromadorea</taxon>
        <taxon>Rhabditida</taxon>
        <taxon>Rhabditina</taxon>
        <taxon>Diplogasteromorpha</taxon>
        <taxon>Diplogasteroidea</taxon>
        <taxon>Neodiplogasteridae</taxon>
        <taxon>Pristionchus</taxon>
    </lineage>
</organism>